<dbReference type="Proteomes" id="UP001190700">
    <property type="component" value="Unassembled WGS sequence"/>
</dbReference>
<name>A0AAE0BDH9_9CHLO</name>
<dbReference type="EMBL" id="LGRX02035591">
    <property type="protein sequence ID" value="KAK3233954.1"/>
    <property type="molecule type" value="Genomic_DNA"/>
</dbReference>
<feature type="region of interest" description="Disordered" evidence="1">
    <location>
        <begin position="476"/>
        <end position="496"/>
    </location>
</feature>
<keyword evidence="3" id="KW-1185">Reference proteome</keyword>
<evidence type="ECO:0000256" key="1">
    <source>
        <dbReference type="SAM" id="MobiDB-lite"/>
    </source>
</evidence>
<organism evidence="2 3">
    <name type="scientific">Cymbomonas tetramitiformis</name>
    <dbReference type="NCBI Taxonomy" id="36881"/>
    <lineage>
        <taxon>Eukaryota</taxon>
        <taxon>Viridiplantae</taxon>
        <taxon>Chlorophyta</taxon>
        <taxon>Pyramimonadophyceae</taxon>
        <taxon>Pyramimonadales</taxon>
        <taxon>Pyramimonadaceae</taxon>
        <taxon>Cymbomonas</taxon>
    </lineage>
</organism>
<dbReference type="AlphaFoldDB" id="A0AAE0BDH9"/>
<accession>A0AAE0BDH9</accession>
<evidence type="ECO:0000313" key="2">
    <source>
        <dbReference type="EMBL" id="KAK3233954.1"/>
    </source>
</evidence>
<proteinExistence type="predicted"/>
<reference evidence="2 3" key="1">
    <citation type="journal article" date="2015" name="Genome Biol. Evol.">
        <title>Comparative Genomics of a Bacterivorous Green Alga Reveals Evolutionary Causalities and Consequences of Phago-Mixotrophic Mode of Nutrition.</title>
        <authorList>
            <person name="Burns J.A."/>
            <person name="Paasch A."/>
            <person name="Narechania A."/>
            <person name="Kim E."/>
        </authorList>
    </citation>
    <scope>NUCLEOTIDE SEQUENCE [LARGE SCALE GENOMIC DNA]</scope>
    <source>
        <strain evidence="2 3">PLY_AMNH</strain>
    </source>
</reference>
<gene>
    <name evidence="2" type="ORF">CYMTET_55776</name>
</gene>
<evidence type="ECO:0000313" key="3">
    <source>
        <dbReference type="Proteomes" id="UP001190700"/>
    </source>
</evidence>
<comment type="caution">
    <text evidence="2">The sequence shown here is derived from an EMBL/GenBank/DDBJ whole genome shotgun (WGS) entry which is preliminary data.</text>
</comment>
<sequence length="541" mass="58213">MNLEGPEAVRSKALADLLLVASRSDVIWNQAQLENALQWCEYVSEEASSITGDENISRLDEMLKMLLPTGGAPGLPVLTHQVLLSAKEHLLQACLDSVGLRAETLYCIVKTVAASAHTGEFAGATWAELVEEKLNNRHVFADLVHSGMRFLRFWQVVALVVMLGACCRFVSAAACLWHFYQSARIDLQRLRKSRRRWMVALVAPQQQRPWDSVRTVGHVAFGRAEAVGKMRTALDDGVLDHTEAPIGASVEDAMDRSAECGSHSEPPANACRQQRAGAKRTRGSAEAENRAASDARACKAQRVTDPEAPPALWKGWRAARAAEQTGYMMAPRTAGKLGAVSLVFAASTDGWREVLEASAQSKRQASSAEGSGVSEAALNAAAPGQPGTGLYATAQILELCCLHLWQGKGGAESVGAYILEAVEKCVAPLQLWKLLAAPLAAAACQAHFGVMRGYLGALLERLRGACREPLGLEDRPGGGGVRAEGAGAQASTREVENSDSAAREYHEVWIRIQHLLCLGGRVEAYTIAALASLGVWERYMQ</sequence>
<feature type="compositionally biased region" description="Basic and acidic residues" evidence="1">
    <location>
        <begin position="283"/>
        <end position="305"/>
    </location>
</feature>
<feature type="region of interest" description="Disordered" evidence="1">
    <location>
        <begin position="256"/>
        <end position="306"/>
    </location>
</feature>
<protein>
    <submittedName>
        <fullName evidence="2">Uncharacterized protein</fullName>
    </submittedName>
</protein>